<keyword evidence="5 6" id="KW-0472">Membrane</keyword>
<comment type="similarity">
    <text evidence="2 6">Belongs to the 4-toluene sulfonate uptake permease (TSUP) (TC 2.A.102) family.</text>
</comment>
<keyword evidence="4 6" id="KW-1133">Transmembrane helix</keyword>
<feature type="transmembrane region" description="Helical" evidence="6">
    <location>
        <begin position="48"/>
        <end position="66"/>
    </location>
</feature>
<dbReference type="EMBL" id="JAQOMS010000002">
    <property type="protein sequence ID" value="MDC2891173.1"/>
    <property type="molecule type" value="Genomic_DNA"/>
</dbReference>
<keyword evidence="6" id="KW-1003">Cell membrane</keyword>
<reference evidence="7 8" key="1">
    <citation type="submission" date="2023-01" db="EMBL/GenBank/DDBJ databases">
        <title>Psychrosphaera sp. nov., isolated from marine algae.</title>
        <authorList>
            <person name="Bayburt H."/>
            <person name="Choi B.J."/>
            <person name="Kim J.M."/>
            <person name="Choi D.G."/>
            <person name="Jeon C.O."/>
        </authorList>
    </citation>
    <scope>NUCLEOTIDE SEQUENCE [LARGE SCALE GENOMIC DNA]</scope>
    <source>
        <strain evidence="7 8">G1-22</strain>
    </source>
</reference>
<evidence type="ECO:0000256" key="4">
    <source>
        <dbReference type="ARBA" id="ARBA00022989"/>
    </source>
</evidence>
<evidence type="ECO:0000256" key="3">
    <source>
        <dbReference type="ARBA" id="ARBA00022692"/>
    </source>
</evidence>
<evidence type="ECO:0000256" key="5">
    <source>
        <dbReference type="ARBA" id="ARBA00023136"/>
    </source>
</evidence>
<evidence type="ECO:0000256" key="1">
    <source>
        <dbReference type="ARBA" id="ARBA00004141"/>
    </source>
</evidence>
<evidence type="ECO:0000256" key="2">
    <source>
        <dbReference type="ARBA" id="ARBA00009142"/>
    </source>
</evidence>
<gene>
    <name evidence="7" type="ORF">PN838_23535</name>
</gene>
<proteinExistence type="inferred from homology"/>
<protein>
    <recommendedName>
        <fullName evidence="6">Probable membrane transporter protein</fullName>
    </recommendedName>
</protein>
<evidence type="ECO:0000256" key="6">
    <source>
        <dbReference type="RuleBase" id="RU363041"/>
    </source>
</evidence>
<sequence length="85" mass="9070">MEVLIYLPFMGMLAGFLAGLLGIGGGIVLVPVLIYLLPILPMVNEDNVAILAIATSLATVIVTAFSSSKSHFKKAMSTFDLRYPL</sequence>
<feature type="transmembrane region" description="Helical" evidence="6">
    <location>
        <begin position="12"/>
        <end position="36"/>
    </location>
</feature>
<dbReference type="Pfam" id="PF01925">
    <property type="entry name" value="TauE"/>
    <property type="match status" value="1"/>
</dbReference>
<keyword evidence="8" id="KW-1185">Reference proteome</keyword>
<accession>A0ABT5FIZ4</accession>
<keyword evidence="3 6" id="KW-0812">Transmembrane</keyword>
<comment type="subcellular location">
    <subcellularLocation>
        <location evidence="6">Cell membrane</location>
        <topology evidence="6">Multi-pass membrane protein</topology>
    </subcellularLocation>
    <subcellularLocation>
        <location evidence="1">Membrane</location>
        <topology evidence="1">Multi-pass membrane protein</topology>
    </subcellularLocation>
</comment>
<dbReference type="Proteomes" id="UP001528411">
    <property type="component" value="Unassembled WGS sequence"/>
</dbReference>
<evidence type="ECO:0000313" key="7">
    <source>
        <dbReference type="EMBL" id="MDC2891173.1"/>
    </source>
</evidence>
<evidence type="ECO:0000313" key="8">
    <source>
        <dbReference type="Proteomes" id="UP001528411"/>
    </source>
</evidence>
<dbReference type="InterPro" id="IPR002781">
    <property type="entry name" value="TM_pro_TauE-like"/>
</dbReference>
<name>A0ABT5FIZ4_9GAMM</name>
<comment type="caution">
    <text evidence="7">The sequence shown here is derived from an EMBL/GenBank/DDBJ whole genome shotgun (WGS) entry which is preliminary data.</text>
</comment>
<dbReference type="RefSeq" id="WP_272182202.1">
    <property type="nucleotide sequence ID" value="NZ_JAQOMS010000002.1"/>
</dbReference>
<organism evidence="7 8">
    <name type="scientific">Psychrosphaera algicola</name>
    <dbReference type="NCBI Taxonomy" id="3023714"/>
    <lineage>
        <taxon>Bacteria</taxon>
        <taxon>Pseudomonadati</taxon>
        <taxon>Pseudomonadota</taxon>
        <taxon>Gammaproteobacteria</taxon>
        <taxon>Alteromonadales</taxon>
        <taxon>Pseudoalteromonadaceae</taxon>
        <taxon>Psychrosphaera</taxon>
    </lineage>
</organism>